<organism evidence="2 3">
    <name type="scientific">Capronia coronata CBS 617.96</name>
    <dbReference type="NCBI Taxonomy" id="1182541"/>
    <lineage>
        <taxon>Eukaryota</taxon>
        <taxon>Fungi</taxon>
        <taxon>Dikarya</taxon>
        <taxon>Ascomycota</taxon>
        <taxon>Pezizomycotina</taxon>
        <taxon>Eurotiomycetes</taxon>
        <taxon>Chaetothyriomycetidae</taxon>
        <taxon>Chaetothyriales</taxon>
        <taxon>Herpotrichiellaceae</taxon>
        <taxon>Capronia</taxon>
    </lineage>
</organism>
<dbReference type="RefSeq" id="XP_007724855.1">
    <property type="nucleotide sequence ID" value="XM_007726665.1"/>
</dbReference>
<feature type="compositionally biased region" description="Acidic residues" evidence="1">
    <location>
        <begin position="88"/>
        <end position="98"/>
    </location>
</feature>
<feature type="region of interest" description="Disordered" evidence="1">
    <location>
        <begin position="77"/>
        <end position="109"/>
    </location>
</feature>
<feature type="region of interest" description="Disordered" evidence="1">
    <location>
        <begin position="129"/>
        <end position="152"/>
    </location>
</feature>
<dbReference type="AlphaFoldDB" id="W9XY19"/>
<evidence type="ECO:0000313" key="3">
    <source>
        <dbReference type="Proteomes" id="UP000019484"/>
    </source>
</evidence>
<gene>
    <name evidence="2" type="ORF">A1O1_05781</name>
</gene>
<dbReference type="EMBL" id="AMWN01000005">
    <property type="protein sequence ID" value="EXJ85417.1"/>
    <property type="molecule type" value="Genomic_DNA"/>
</dbReference>
<keyword evidence="3" id="KW-1185">Reference proteome</keyword>
<feature type="compositionally biased region" description="Basic and acidic residues" evidence="1">
    <location>
        <begin position="77"/>
        <end position="87"/>
    </location>
</feature>
<dbReference type="eggNOG" id="ENOG502T5IE">
    <property type="taxonomic scope" value="Eukaryota"/>
</dbReference>
<reference evidence="2 3" key="1">
    <citation type="submission" date="2013-03" db="EMBL/GenBank/DDBJ databases">
        <title>The Genome Sequence of Capronia coronata CBS 617.96.</title>
        <authorList>
            <consortium name="The Broad Institute Genomics Platform"/>
            <person name="Cuomo C."/>
            <person name="de Hoog S."/>
            <person name="Gorbushina A."/>
            <person name="Walker B."/>
            <person name="Young S.K."/>
            <person name="Zeng Q."/>
            <person name="Gargeya S."/>
            <person name="Fitzgerald M."/>
            <person name="Haas B."/>
            <person name="Abouelleil A."/>
            <person name="Allen A.W."/>
            <person name="Alvarado L."/>
            <person name="Arachchi H.M."/>
            <person name="Berlin A.M."/>
            <person name="Chapman S.B."/>
            <person name="Gainer-Dewar J."/>
            <person name="Goldberg J."/>
            <person name="Griggs A."/>
            <person name="Gujja S."/>
            <person name="Hansen M."/>
            <person name="Howarth C."/>
            <person name="Imamovic A."/>
            <person name="Ireland A."/>
            <person name="Larimer J."/>
            <person name="McCowan C."/>
            <person name="Murphy C."/>
            <person name="Pearson M."/>
            <person name="Poon T.W."/>
            <person name="Priest M."/>
            <person name="Roberts A."/>
            <person name="Saif S."/>
            <person name="Shea T."/>
            <person name="Sisk P."/>
            <person name="Sykes S."/>
            <person name="Wortman J."/>
            <person name="Nusbaum C."/>
            <person name="Birren B."/>
        </authorList>
    </citation>
    <scope>NUCLEOTIDE SEQUENCE [LARGE SCALE GENOMIC DNA]</scope>
    <source>
        <strain evidence="2 3">CBS 617.96</strain>
    </source>
</reference>
<dbReference type="OrthoDB" id="4158649at2759"/>
<protein>
    <submittedName>
        <fullName evidence="2">Uncharacterized protein</fullName>
    </submittedName>
</protein>
<comment type="caution">
    <text evidence="2">The sequence shown here is derived from an EMBL/GenBank/DDBJ whole genome shotgun (WGS) entry which is preliminary data.</text>
</comment>
<dbReference type="HOGENOM" id="CLU_1796230_0_0_1"/>
<evidence type="ECO:0000256" key="1">
    <source>
        <dbReference type="SAM" id="MobiDB-lite"/>
    </source>
</evidence>
<sequence length="152" mass="16998">MCFKFQCVSCKLAMYNYCQKYIDSDQTWCNVSTETPWGSQKLCCPTCVTIKGAIQSLRALVFREPYLLTEGMAGAPKKEAWEVGPGDKEEEEDSDGGDPDGFTKEERTRVRAEAEAAVLKRWGLLRADQIAEQERDGEGDGVEEALVEISEE</sequence>
<evidence type="ECO:0000313" key="2">
    <source>
        <dbReference type="EMBL" id="EXJ85417.1"/>
    </source>
</evidence>
<dbReference type="Proteomes" id="UP000019484">
    <property type="component" value="Unassembled WGS sequence"/>
</dbReference>
<proteinExistence type="predicted"/>
<feature type="compositionally biased region" description="Acidic residues" evidence="1">
    <location>
        <begin position="139"/>
        <end position="152"/>
    </location>
</feature>
<dbReference type="GeneID" id="19160654"/>
<accession>W9XY19</accession>
<name>W9XY19_9EURO</name>